<sequence>MRGICLWCMMALLVLLASCKRGAEQVDICIYGGTSAGVIAAYTASMEGKKVLLIEPGTHLGGMTSGGLGYTDIGNKFVVTGLARDFYRRVGAHYGQFEQWVFEPSVAEKIFQEYIDRGRVEVLYSYRLHDVEKEGSRISQIVVENSDNPSPESYRRIGAKVFIDCSYEGDLMAKAGVSYAVGREDNSLYGETYNGVQLMNGHQFWDPIDPYVIPGDSTSGLIWGVSDHVLHPTGSGDKKIQAYNFRVCLTDNPENMIPITRPDNYDSTRYELVLRLHAVSPRKSVYDYFIWSRMPNSKTDINNGGGISTDMIGMNWDYPEADYDRRAEIWKAHEDYTKGLFYFLGHDERVPRFMRDEMLKWGYPKDEYVDNGHWTHQLYVREARRMIGELVMTEHHCVGREVVDDVIGWAAYTMDSHNCDRLVVDGVVKNEGNVEIGGFPPYPISYRALVPKRQEVTNLLVPVCLSASHIAYGSIRMEPVFMVLGQSAAVAASLSIDQGVDVQDVDVARIQEILKTDPLADGSTPEILVDNDDTTAVEVRGDWTLAHDTYRGYGLNFYVDNSKGDTLKTIRYTPEIQAPGSYKVYAFFPQLKESTTHTPVTVYTGVDTVSMQVHKDDVKVVGQTGGEWVSVGEYTLPRGREAYVEISNLGTDNTVAADAVLFLPQEK</sequence>
<keyword evidence="1" id="KW-0004">4Fe-4S</keyword>
<keyword evidence="6" id="KW-0732">Signal</keyword>
<dbReference type="AlphaFoldDB" id="A0A921MPN7"/>
<organism evidence="8 9">
    <name type="scientific">Barnesiella viscericola</name>
    <dbReference type="NCBI Taxonomy" id="397865"/>
    <lineage>
        <taxon>Bacteria</taxon>
        <taxon>Pseudomonadati</taxon>
        <taxon>Bacteroidota</taxon>
        <taxon>Bacteroidia</taxon>
        <taxon>Bacteroidales</taxon>
        <taxon>Barnesiellaceae</taxon>
        <taxon>Barnesiella</taxon>
    </lineage>
</organism>
<evidence type="ECO:0000256" key="5">
    <source>
        <dbReference type="ARBA" id="ARBA00023014"/>
    </source>
</evidence>
<dbReference type="PROSITE" id="PS51257">
    <property type="entry name" value="PROKAR_LIPOPROTEIN"/>
    <property type="match status" value="1"/>
</dbReference>
<evidence type="ECO:0000256" key="3">
    <source>
        <dbReference type="ARBA" id="ARBA00023002"/>
    </source>
</evidence>
<dbReference type="GO" id="GO:0016491">
    <property type="term" value="F:oxidoreductase activity"/>
    <property type="evidence" value="ECO:0007669"/>
    <property type="project" value="UniProtKB-KW"/>
</dbReference>
<dbReference type="EMBL" id="DYUD01000010">
    <property type="protein sequence ID" value="HJG88258.1"/>
    <property type="molecule type" value="Genomic_DNA"/>
</dbReference>
<dbReference type="Proteomes" id="UP000757103">
    <property type="component" value="Unassembled WGS sequence"/>
</dbReference>
<evidence type="ECO:0000256" key="1">
    <source>
        <dbReference type="ARBA" id="ARBA00022485"/>
    </source>
</evidence>
<dbReference type="GO" id="GO:0046872">
    <property type="term" value="F:metal ion binding"/>
    <property type="evidence" value="ECO:0007669"/>
    <property type="project" value="UniProtKB-KW"/>
</dbReference>
<accession>A0A921MPN7</accession>
<keyword evidence="2" id="KW-0479">Metal-binding</keyword>
<dbReference type="InterPro" id="IPR033803">
    <property type="entry name" value="CBD-like_Golvesin-Xly"/>
</dbReference>
<evidence type="ECO:0000256" key="4">
    <source>
        <dbReference type="ARBA" id="ARBA00023004"/>
    </source>
</evidence>
<dbReference type="PANTHER" id="PTHR43498">
    <property type="entry name" value="FERREDOXIN:COB-COM HETERODISULFIDE REDUCTASE SUBUNIT A"/>
    <property type="match status" value="1"/>
</dbReference>
<dbReference type="InterPro" id="IPR036188">
    <property type="entry name" value="FAD/NAD-bd_sf"/>
</dbReference>
<protein>
    <submittedName>
        <fullName evidence="8">FAD-dependent oxidoreductase</fullName>
    </submittedName>
</protein>
<evidence type="ECO:0000256" key="2">
    <source>
        <dbReference type="ARBA" id="ARBA00022723"/>
    </source>
</evidence>
<keyword evidence="5" id="KW-0411">Iron-sulfur</keyword>
<reference evidence="8" key="1">
    <citation type="journal article" date="2021" name="PeerJ">
        <title>Extensive microbial diversity within the chicken gut microbiome revealed by metagenomics and culture.</title>
        <authorList>
            <person name="Gilroy R."/>
            <person name="Ravi A."/>
            <person name="Getino M."/>
            <person name="Pursley I."/>
            <person name="Horton D.L."/>
            <person name="Alikhan N.F."/>
            <person name="Baker D."/>
            <person name="Gharbi K."/>
            <person name="Hall N."/>
            <person name="Watson M."/>
            <person name="Adriaenssens E.M."/>
            <person name="Foster-Nyarko E."/>
            <person name="Jarju S."/>
            <person name="Secka A."/>
            <person name="Antonio M."/>
            <person name="Oren A."/>
            <person name="Chaudhuri R.R."/>
            <person name="La Ragione R."/>
            <person name="Hildebrand F."/>
            <person name="Pallen M.J."/>
        </authorList>
    </citation>
    <scope>NUCLEOTIDE SEQUENCE</scope>
    <source>
        <strain evidence="8">CHK121-7720</strain>
    </source>
</reference>
<proteinExistence type="predicted"/>
<gene>
    <name evidence="8" type="ORF">K8U91_02105</name>
</gene>
<dbReference type="SUPFAM" id="SSF51905">
    <property type="entry name" value="FAD/NAD(P)-binding domain"/>
    <property type="match status" value="1"/>
</dbReference>
<dbReference type="Pfam" id="PF12831">
    <property type="entry name" value="FAD_oxidored"/>
    <property type="match status" value="1"/>
</dbReference>
<feature type="signal peptide" evidence="6">
    <location>
        <begin position="1"/>
        <end position="23"/>
    </location>
</feature>
<dbReference type="RefSeq" id="WP_273305329.1">
    <property type="nucleotide sequence ID" value="NZ_DYUD01000010.1"/>
</dbReference>
<evidence type="ECO:0000313" key="9">
    <source>
        <dbReference type="Proteomes" id="UP000757103"/>
    </source>
</evidence>
<evidence type="ECO:0000259" key="7">
    <source>
        <dbReference type="Pfam" id="PF25275"/>
    </source>
</evidence>
<reference evidence="8" key="2">
    <citation type="submission" date="2021-09" db="EMBL/GenBank/DDBJ databases">
        <authorList>
            <person name="Gilroy R."/>
        </authorList>
    </citation>
    <scope>NUCLEOTIDE SEQUENCE</scope>
    <source>
        <strain evidence="8">CHK121-7720</strain>
    </source>
</reference>
<dbReference type="GO" id="GO:0051539">
    <property type="term" value="F:4 iron, 4 sulfur cluster binding"/>
    <property type="evidence" value="ECO:0007669"/>
    <property type="project" value="UniProtKB-KW"/>
</dbReference>
<comment type="caution">
    <text evidence="8">The sequence shown here is derived from an EMBL/GenBank/DDBJ whole genome shotgun (WGS) entry which is preliminary data.</text>
</comment>
<feature type="domain" description="Golvesin/Xly CBD-like" evidence="7">
    <location>
        <begin position="527"/>
        <end position="662"/>
    </location>
</feature>
<dbReference type="Gene3D" id="3.50.50.60">
    <property type="entry name" value="FAD/NAD(P)-binding domain"/>
    <property type="match status" value="1"/>
</dbReference>
<evidence type="ECO:0000313" key="8">
    <source>
        <dbReference type="EMBL" id="HJG88258.1"/>
    </source>
</evidence>
<keyword evidence="3" id="KW-0560">Oxidoreductase</keyword>
<feature type="chain" id="PRO_5037219987" evidence="6">
    <location>
        <begin position="24"/>
        <end position="667"/>
    </location>
</feature>
<evidence type="ECO:0000256" key="6">
    <source>
        <dbReference type="SAM" id="SignalP"/>
    </source>
</evidence>
<name>A0A921MPN7_9BACT</name>
<dbReference type="InterPro" id="IPR039650">
    <property type="entry name" value="HdrA-like"/>
</dbReference>
<dbReference type="PANTHER" id="PTHR43498:SF1">
    <property type="entry name" value="COB--COM HETERODISULFIDE REDUCTASE IRON-SULFUR SUBUNIT A"/>
    <property type="match status" value="1"/>
</dbReference>
<keyword evidence="4" id="KW-0408">Iron</keyword>
<dbReference type="Pfam" id="PF25275">
    <property type="entry name" value="Golvesin_C"/>
    <property type="match status" value="1"/>
</dbReference>